<dbReference type="Proteomes" id="UP000253426">
    <property type="component" value="Unassembled WGS sequence"/>
</dbReference>
<protein>
    <submittedName>
        <fullName evidence="2">Putative integral membrane protein (TIGR02206 family)</fullName>
    </submittedName>
</protein>
<dbReference type="NCBIfam" id="TIGR02206">
    <property type="entry name" value="intg_mem_TP0381"/>
    <property type="match status" value="1"/>
</dbReference>
<gene>
    <name evidence="2" type="ORF">DES53_11069</name>
</gene>
<feature type="transmembrane region" description="Helical" evidence="1">
    <location>
        <begin position="205"/>
        <end position="226"/>
    </location>
</feature>
<sequence length="232" mass="26216">MIPTDVPPFRAFSAAHFAALAAIAVLVAVMVYAARRRMQPLQRILEVTLAVLLIIQWPISFWVAWDMGYLTVNNAFPLHLCDLGAILGIVALLTHKRGLFEMVYFWGLAGTLQGLITPALTQDWPHPRYFLFFVNHGGVVAAGLYGVLGLGFIPRRSAKWRAWFYILGYALVVGLFNWVVGSNYGFLRHKPETASLFDALGPWPWYIGVTSLLALVFFILLDLPFIRLRRRR</sequence>
<dbReference type="RefSeq" id="WP_113960813.1">
    <property type="nucleotide sequence ID" value="NZ_QNRR01000010.1"/>
</dbReference>
<feature type="transmembrane region" description="Helical" evidence="1">
    <location>
        <begin position="102"/>
        <end position="120"/>
    </location>
</feature>
<evidence type="ECO:0000313" key="2">
    <source>
        <dbReference type="EMBL" id="RBP39045.1"/>
    </source>
</evidence>
<dbReference type="Pfam" id="PF14808">
    <property type="entry name" value="TMEM164"/>
    <property type="match status" value="1"/>
</dbReference>
<keyword evidence="1" id="KW-0472">Membrane</keyword>
<reference evidence="2 3" key="1">
    <citation type="submission" date="2018-06" db="EMBL/GenBank/DDBJ databases">
        <title>Genomic Encyclopedia of Type Strains, Phase IV (KMG-IV): sequencing the most valuable type-strain genomes for metagenomic binning, comparative biology and taxonomic classification.</title>
        <authorList>
            <person name="Goeker M."/>
        </authorList>
    </citation>
    <scope>NUCLEOTIDE SEQUENCE [LARGE SCALE GENOMIC DNA]</scope>
    <source>
        <strain evidence="2 3">DSM 25532</strain>
    </source>
</reference>
<feature type="transmembrane region" description="Helical" evidence="1">
    <location>
        <begin position="132"/>
        <end position="153"/>
    </location>
</feature>
<accession>A0A366HA10</accession>
<proteinExistence type="predicted"/>
<feature type="transmembrane region" description="Helical" evidence="1">
    <location>
        <begin position="12"/>
        <end position="32"/>
    </location>
</feature>
<keyword evidence="3" id="KW-1185">Reference proteome</keyword>
<feature type="transmembrane region" description="Helical" evidence="1">
    <location>
        <begin position="162"/>
        <end position="185"/>
    </location>
</feature>
<dbReference type="EMBL" id="QNRR01000010">
    <property type="protein sequence ID" value="RBP39045.1"/>
    <property type="molecule type" value="Genomic_DNA"/>
</dbReference>
<dbReference type="OrthoDB" id="9813172at2"/>
<name>A0A366HA10_9BACT</name>
<comment type="caution">
    <text evidence="2">The sequence shown here is derived from an EMBL/GenBank/DDBJ whole genome shotgun (WGS) entry which is preliminary data.</text>
</comment>
<evidence type="ECO:0000313" key="3">
    <source>
        <dbReference type="Proteomes" id="UP000253426"/>
    </source>
</evidence>
<keyword evidence="1" id="KW-1133">Transmembrane helix</keyword>
<feature type="transmembrane region" description="Helical" evidence="1">
    <location>
        <begin position="44"/>
        <end position="64"/>
    </location>
</feature>
<dbReference type="AlphaFoldDB" id="A0A366HA10"/>
<feature type="transmembrane region" description="Helical" evidence="1">
    <location>
        <begin position="76"/>
        <end position="95"/>
    </location>
</feature>
<keyword evidence="1" id="KW-0812">Transmembrane</keyword>
<evidence type="ECO:0000256" key="1">
    <source>
        <dbReference type="SAM" id="Phobius"/>
    </source>
</evidence>
<organism evidence="2 3">
    <name type="scientific">Roseimicrobium gellanilyticum</name>
    <dbReference type="NCBI Taxonomy" id="748857"/>
    <lineage>
        <taxon>Bacteria</taxon>
        <taxon>Pseudomonadati</taxon>
        <taxon>Verrucomicrobiota</taxon>
        <taxon>Verrucomicrobiia</taxon>
        <taxon>Verrucomicrobiales</taxon>
        <taxon>Verrucomicrobiaceae</taxon>
        <taxon>Roseimicrobium</taxon>
    </lineage>
</organism>
<dbReference type="InterPro" id="IPR011737">
    <property type="entry name" value="CHP02206_TP0381"/>
</dbReference>